<keyword evidence="7" id="KW-1185">Reference proteome</keyword>
<evidence type="ECO:0000256" key="2">
    <source>
        <dbReference type="ARBA" id="ARBA00022741"/>
    </source>
</evidence>
<dbReference type="InterPro" id="IPR040570">
    <property type="entry name" value="LAL_C2"/>
</dbReference>
<dbReference type="InterPro" id="IPR052032">
    <property type="entry name" value="ATP-dep_AA_Ligase"/>
</dbReference>
<dbReference type="Gene3D" id="3.40.50.20">
    <property type="match status" value="1"/>
</dbReference>
<dbReference type="Pfam" id="PF13535">
    <property type="entry name" value="ATP-grasp_4"/>
    <property type="match status" value="1"/>
</dbReference>
<dbReference type="Gene3D" id="3.30.1490.20">
    <property type="entry name" value="ATP-grasp fold, A domain"/>
    <property type="match status" value="1"/>
</dbReference>
<evidence type="ECO:0000256" key="3">
    <source>
        <dbReference type="ARBA" id="ARBA00022840"/>
    </source>
</evidence>
<dbReference type="PROSITE" id="PS50975">
    <property type="entry name" value="ATP_GRASP"/>
    <property type="match status" value="1"/>
</dbReference>
<dbReference type="InterPro" id="IPR013815">
    <property type="entry name" value="ATP_grasp_subdomain_1"/>
</dbReference>
<dbReference type="EMBL" id="BAABDD010000023">
    <property type="protein sequence ID" value="GAA3756704.1"/>
    <property type="molecule type" value="Genomic_DNA"/>
</dbReference>
<name>A0ABP7G8P4_9ACTN</name>
<dbReference type="SUPFAM" id="SSF56059">
    <property type="entry name" value="Glutathione synthetase ATP-binding domain-like"/>
    <property type="match status" value="1"/>
</dbReference>
<keyword evidence="1" id="KW-0436">Ligase</keyword>
<reference evidence="7" key="1">
    <citation type="journal article" date="2019" name="Int. J. Syst. Evol. Microbiol.">
        <title>The Global Catalogue of Microorganisms (GCM) 10K type strain sequencing project: providing services to taxonomists for standard genome sequencing and annotation.</title>
        <authorList>
            <consortium name="The Broad Institute Genomics Platform"/>
            <consortium name="The Broad Institute Genome Sequencing Center for Infectious Disease"/>
            <person name="Wu L."/>
            <person name="Ma J."/>
        </authorList>
    </citation>
    <scope>NUCLEOTIDE SEQUENCE [LARGE SCALE GENOMIC DNA]</scope>
    <source>
        <strain evidence="7">JCM 17137</strain>
    </source>
</reference>
<evidence type="ECO:0000313" key="6">
    <source>
        <dbReference type="EMBL" id="GAA3756704.1"/>
    </source>
</evidence>
<comment type="caution">
    <text evidence="6">The sequence shown here is derived from an EMBL/GenBank/DDBJ whole genome shotgun (WGS) entry which is preliminary data.</text>
</comment>
<dbReference type="Proteomes" id="UP001500908">
    <property type="component" value="Unassembled WGS sequence"/>
</dbReference>
<feature type="domain" description="ATP-grasp" evidence="5">
    <location>
        <begin position="116"/>
        <end position="316"/>
    </location>
</feature>
<dbReference type="RefSeq" id="WP_344974346.1">
    <property type="nucleotide sequence ID" value="NZ_BAABDD010000023.1"/>
</dbReference>
<dbReference type="Gene3D" id="3.30.470.20">
    <property type="entry name" value="ATP-grasp fold, B domain"/>
    <property type="match status" value="1"/>
</dbReference>
<dbReference type="InterPro" id="IPR011761">
    <property type="entry name" value="ATP-grasp"/>
</dbReference>
<sequence>MTRILLLEAAGPESGALARTAACRGISVYAATHPALHTGYPPWLRDLLAGWLAIDFTAPERALENIITFARSNRIDAVLTANEYLTPLVAQACSALGLLSNDPDIAAATRNKVAMSTRFRHYGVDAPLTSVPETTDEAAAFARRSGALPCVVKPAEQAGSQGVTIAYDTDQVVDGYERARRQYRERTYGLPLDTRVLMQPLIVGTEYSVESVTANGCSRHVCITRKCTDATGVETGHDLPAVLPQQTRRRILAETDKALAALGVHNSASHTEVIVEPSGRCRIIEIAARSAAGRIGFLIDYALGIDWWKACIDASLGLHVDVSPTRSRYAAVRFLTSPQHGTLQRLDNLPTTEPDVPELHIRAAFGDPVGPGNGNSGRLGCFITVGTAPAAVSQRADDLLADVRVNLAPERPSSIPGTGAQHA</sequence>
<dbReference type="InterPro" id="IPR041472">
    <property type="entry name" value="BL00235/CARNS1_N"/>
</dbReference>
<evidence type="ECO:0000256" key="1">
    <source>
        <dbReference type="ARBA" id="ARBA00022598"/>
    </source>
</evidence>
<evidence type="ECO:0000313" key="7">
    <source>
        <dbReference type="Proteomes" id="UP001500908"/>
    </source>
</evidence>
<keyword evidence="2 4" id="KW-0547">Nucleotide-binding</keyword>
<dbReference type="Pfam" id="PF18130">
    <property type="entry name" value="ATPgrasp_N"/>
    <property type="match status" value="1"/>
</dbReference>
<keyword evidence="3 4" id="KW-0067">ATP-binding</keyword>
<dbReference type="PANTHER" id="PTHR43585">
    <property type="entry name" value="FUMIPYRROLE BIOSYNTHESIS PROTEIN C"/>
    <property type="match status" value="1"/>
</dbReference>
<accession>A0ABP7G8P4</accession>
<evidence type="ECO:0000259" key="5">
    <source>
        <dbReference type="PROSITE" id="PS50975"/>
    </source>
</evidence>
<evidence type="ECO:0000256" key="4">
    <source>
        <dbReference type="PROSITE-ProRule" id="PRU00409"/>
    </source>
</evidence>
<proteinExistence type="predicted"/>
<organism evidence="6 7">
    <name type="scientific">Salinactinospora qingdaonensis</name>
    <dbReference type="NCBI Taxonomy" id="702744"/>
    <lineage>
        <taxon>Bacteria</taxon>
        <taxon>Bacillati</taxon>
        <taxon>Actinomycetota</taxon>
        <taxon>Actinomycetes</taxon>
        <taxon>Streptosporangiales</taxon>
        <taxon>Nocardiopsidaceae</taxon>
        <taxon>Salinactinospora</taxon>
    </lineage>
</organism>
<protein>
    <submittedName>
        <fullName evidence="6">ATP-grasp domain-containing protein</fullName>
    </submittedName>
</protein>
<dbReference type="PANTHER" id="PTHR43585:SF2">
    <property type="entry name" value="ATP-GRASP ENZYME FSQD"/>
    <property type="match status" value="1"/>
</dbReference>
<dbReference type="Pfam" id="PF18603">
    <property type="entry name" value="LAL_C2"/>
    <property type="match status" value="1"/>
</dbReference>
<gene>
    <name evidence="6" type="ORF">GCM10022402_38890</name>
</gene>